<organism evidence="1 2">
    <name type="scientific">Helicobacter acinonychis (strain Sheeba)</name>
    <dbReference type="NCBI Taxonomy" id="382638"/>
    <lineage>
        <taxon>Bacteria</taxon>
        <taxon>Pseudomonadati</taxon>
        <taxon>Campylobacterota</taxon>
        <taxon>Epsilonproteobacteria</taxon>
        <taxon>Campylobacterales</taxon>
        <taxon>Helicobacteraceae</taxon>
        <taxon>Helicobacter</taxon>
    </lineage>
</organism>
<keyword evidence="2" id="KW-1185">Reference proteome</keyword>
<dbReference type="EMBL" id="AM260522">
    <property type="protein sequence ID" value="CAK00123.1"/>
    <property type="molecule type" value="Genomic_DNA"/>
</dbReference>
<gene>
    <name evidence="1" type="ordered locus">Hac_1390</name>
</gene>
<dbReference type="KEGG" id="hac:Hac_1390"/>
<protein>
    <submittedName>
        <fullName evidence="1">Uncharacterized protein</fullName>
    </submittedName>
</protein>
<dbReference type="AlphaFoldDB" id="Q17W53"/>
<proteinExistence type="predicted"/>
<dbReference type="Proteomes" id="UP000000775">
    <property type="component" value="Chromosome"/>
</dbReference>
<evidence type="ECO:0000313" key="2">
    <source>
        <dbReference type="Proteomes" id="UP000000775"/>
    </source>
</evidence>
<evidence type="ECO:0000313" key="1">
    <source>
        <dbReference type="EMBL" id="CAK00123.1"/>
    </source>
</evidence>
<sequence length="74" mass="8681">MHTTMQILQTKRQKLLIELAELETELKIKCKSHFNLLLSPNLMAKVGAYLKEKDLPNRSLFMEKALEFYMSKNP</sequence>
<dbReference type="HOGENOM" id="CLU_173201_0_0_7"/>
<accession>Q17W53</accession>
<reference evidence="1 2" key="1">
    <citation type="journal article" date="2006" name="PLoS Genet.">
        <title>Who ate whom? Adaptive Helicobacter genomic changes that accompanied a host jump from early humans to large felines.</title>
        <authorList>
            <person name="Eppinger M."/>
            <person name="Baar C."/>
            <person name="Linz B."/>
            <person name="Raddatz G."/>
            <person name="Lanz C."/>
            <person name="Keller H."/>
            <person name="Morelli G."/>
            <person name="Gressmann H."/>
            <person name="Achtman M."/>
            <person name="Schuster S.C."/>
        </authorList>
    </citation>
    <scope>NUCLEOTIDE SEQUENCE [LARGE SCALE GENOMIC DNA]</scope>
    <source>
        <strain evidence="1 2">Sheeba</strain>
    </source>
</reference>
<dbReference type="STRING" id="382638.Hac_1390"/>
<name>Q17W53_HELAH</name>